<protein>
    <submittedName>
        <fullName evidence="2">Uncharacterized protein</fullName>
    </submittedName>
</protein>
<accession>A0ABX4GHS7</accession>
<organism evidence="2 3">
    <name type="scientific">Pseudomonas lundensis</name>
    <dbReference type="NCBI Taxonomy" id="86185"/>
    <lineage>
        <taxon>Bacteria</taxon>
        <taxon>Pseudomonadati</taxon>
        <taxon>Pseudomonadota</taxon>
        <taxon>Gammaproteobacteria</taxon>
        <taxon>Pseudomonadales</taxon>
        <taxon>Pseudomonadaceae</taxon>
        <taxon>Pseudomonas</taxon>
    </lineage>
</organism>
<dbReference type="Proteomes" id="UP000216897">
    <property type="component" value="Unassembled WGS sequence"/>
</dbReference>
<proteinExistence type="predicted"/>
<dbReference type="EMBL" id="NQKG01000022">
    <property type="protein sequence ID" value="OZY53652.1"/>
    <property type="molecule type" value="Genomic_DNA"/>
</dbReference>
<comment type="caution">
    <text evidence="2">The sequence shown here is derived from an EMBL/GenBank/DDBJ whole genome shotgun (WGS) entry which is preliminary data.</text>
</comment>
<name>A0ABX4GHS7_9PSED</name>
<evidence type="ECO:0000313" key="2">
    <source>
        <dbReference type="EMBL" id="OZY53652.1"/>
    </source>
</evidence>
<feature type="transmembrane region" description="Helical" evidence="1">
    <location>
        <begin position="15"/>
        <end position="36"/>
    </location>
</feature>
<dbReference type="RefSeq" id="WP_047274992.1">
    <property type="nucleotide sequence ID" value="NZ_JAAQXW010000003.1"/>
</dbReference>
<evidence type="ECO:0000313" key="3">
    <source>
        <dbReference type="Proteomes" id="UP000216897"/>
    </source>
</evidence>
<keyword evidence="1" id="KW-0472">Membrane</keyword>
<evidence type="ECO:0000256" key="1">
    <source>
        <dbReference type="SAM" id="Phobius"/>
    </source>
</evidence>
<gene>
    <name evidence="2" type="ORF">CJF38_19090</name>
</gene>
<reference evidence="2 3" key="1">
    <citation type="submission" date="2017-08" db="EMBL/GenBank/DDBJ databases">
        <title>Genomic and metabolic characterisation of spoilage-associated Pseudomonas species.</title>
        <authorList>
            <person name="Stanborough T."/>
            <person name="Fegan N."/>
            <person name="Powell S.M."/>
            <person name="Singh T."/>
            <person name="Tamplin M.L."/>
            <person name="Chandry P.S."/>
        </authorList>
    </citation>
    <scope>NUCLEOTIDE SEQUENCE [LARGE SCALE GENOMIC DNA]</scope>
    <source>
        <strain evidence="2 3">L1814</strain>
    </source>
</reference>
<feature type="transmembrane region" description="Helical" evidence="1">
    <location>
        <begin position="67"/>
        <end position="87"/>
    </location>
</feature>
<keyword evidence="1" id="KW-1133">Transmembrane helix</keyword>
<feature type="transmembrane region" description="Helical" evidence="1">
    <location>
        <begin position="152"/>
        <end position="176"/>
    </location>
</feature>
<sequence>MSSQKKLRINLKERWVIPTAFVITIVLYVAVVLLATRPTSLADFIWLSPGTTRRIYEFYASNLRGSFFTGFLALGGFLMSAKTFIIVNMKKEVYDSAAYEEKWLDGLMLNGAAKYDTLFYPLRRLSNIIFYTIAFCFIASIAQLTIGLFKNIPAVMICFFLVVVAVCFLMLSLFLIKKNLGTMFDHLDEKSLKKMEADRNGTPLK</sequence>
<feature type="transmembrane region" description="Helical" evidence="1">
    <location>
        <begin position="128"/>
        <end position="146"/>
    </location>
</feature>
<keyword evidence="3" id="KW-1185">Reference proteome</keyword>
<keyword evidence="1" id="KW-0812">Transmembrane</keyword>